<dbReference type="AlphaFoldDB" id="Q475E6"/>
<evidence type="ECO:0000313" key="1">
    <source>
        <dbReference type="EMBL" id="AAZ59987.1"/>
    </source>
</evidence>
<sequence>MKSVMYRGTTITAHAVEVGGGSTGFQYRYRGEIQRIGGDSPQISEFESPVGKYFANASAALEQCLVDGRALADTLVADSA</sequence>
<name>Q475E6_CUPPJ</name>
<accession>Q475E6</accession>
<protein>
    <submittedName>
        <fullName evidence="1">Uncharacterized protein</fullName>
    </submittedName>
</protein>
<dbReference type="HOGENOM" id="CLU_2583840_0_0_4"/>
<dbReference type="EMBL" id="CP000090">
    <property type="protein sequence ID" value="AAZ59987.1"/>
    <property type="molecule type" value="Genomic_DNA"/>
</dbReference>
<dbReference type="KEGG" id="reu:Reut_A0605"/>
<organism evidence="1">
    <name type="scientific">Cupriavidus pinatubonensis (strain JMP 134 / LMG 1197)</name>
    <name type="common">Cupriavidus necator (strain JMP 134)</name>
    <dbReference type="NCBI Taxonomy" id="264198"/>
    <lineage>
        <taxon>Bacteria</taxon>
        <taxon>Pseudomonadati</taxon>
        <taxon>Pseudomonadota</taxon>
        <taxon>Betaproteobacteria</taxon>
        <taxon>Burkholderiales</taxon>
        <taxon>Burkholderiaceae</taxon>
        <taxon>Cupriavidus</taxon>
    </lineage>
</organism>
<reference evidence="1" key="1">
    <citation type="submission" date="2005-08" db="EMBL/GenBank/DDBJ databases">
        <title>Complete sequence of Chromosome1 of Ralstonia eutropha JMP134.</title>
        <authorList>
            <person name="Copeland A."/>
            <person name="Lucas S."/>
            <person name="Lapidus A."/>
            <person name="Barry K."/>
            <person name="Detter J.C."/>
            <person name="Glavina T."/>
            <person name="Hammon N."/>
            <person name="Israni S."/>
            <person name="Pitluck S."/>
            <person name="Goltsman E."/>
            <person name="Martinez M."/>
            <person name="Schmutz J."/>
            <person name="Larimer F."/>
            <person name="Land M."/>
            <person name="Lykidis A."/>
            <person name="Richardson P."/>
        </authorList>
    </citation>
    <scope>NUCLEOTIDE SEQUENCE</scope>
    <source>
        <strain evidence="1">JMP134</strain>
    </source>
</reference>
<proteinExistence type="predicted"/>
<gene>
    <name evidence="1" type="ordered locus">Reut_A0605</name>
</gene>